<evidence type="ECO:0000256" key="6">
    <source>
        <dbReference type="SAM" id="Coils"/>
    </source>
</evidence>
<dbReference type="FunFam" id="3.40.50.300:FF:000070">
    <property type="entry name" value="Putative ABC transporter ATP-binding component"/>
    <property type="match status" value="1"/>
</dbReference>
<dbReference type="InterPro" id="IPR027417">
    <property type="entry name" value="P-loop_NTPase"/>
</dbReference>
<comment type="similarity">
    <text evidence="4">Belongs to the ABC transporter superfamily. ABCF family. YbiT subfamily.</text>
</comment>
<dbReference type="Pfam" id="PF00005">
    <property type="entry name" value="ABC_tran"/>
    <property type="match status" value="2"/>
</dbReference>
<dbReference type="SUPFAM" id="SSF52540">
    <property type="entry name" value="P-loop containing nucleoside triphosphate hydrolases"/>
    <property type="match status" value="2"/>
</dbReference>
<dbReference type="GO" id="GO:0005524">
    <property type="term" value="F:ATP binding"/>
    <property type="evidence" value="ECO:0007669"/>
    <property type="project" value="UniProtKB-KW"/>
</dbReference>
<reference evidence="8 9" key="1">
    <citation type="submission" date="2020-05" db="EMBL/GenBank/DDBJ databases">
        <title>Genome sequencing of Spirosoma sp. TS118.</title>
        <authorList>
            <person name="Lee J.-H."/>
            <person name="Jeong S."/>
            <person name="Zhao L."/>
            <person name="Jung J.-H."/>
            <person name="Kim M.-K."/>
            <person name="Lim S."/>
        </authorList>
    </citation>
    <scope>NUCLEOTIDE SEQUENCE [LARGE SCALE GENOMIC DNA]</scope>
    <source>
        <strain evidence="8 9">TS118</strain>
    </source>
</reference>
<dbReference type="RefSeq" id="WP_171739174.1">
    <property type="nucleotide sequence ID" value="NZ_CP053435.1"/>
</dbReference>
<dbReference type="PANTHER" id="PTHR42855">
    <property type="entry name" value="ABC TRANSPORTER ATP-BINDING SUBUNIT"/>
    <property type="match status" value="1"/>
</dbReference>
<feature type="domain" description="ABC transporter" evidence="7">
    <location>
        <begin position="2"/>
        <end position="252"/>
    </location>
</feature>
<dbReference type="Gene3D" id="3.40.50.300">
    <property type="entry name" value="P-loop containing nucleotide triphosphate hydrolases"/>
    <property type="match status" value="2"/>
</dbReference>
<evidence type="ECO:0000313" key="8">
    <source>
        <dbReference type="EMBL" id="QJW89335.1"/>
    </source>
</evidence>
<keyword evidence="9" id="KW-1185">Reference proteome</keyword>
<keyword evidence="1" id="KW-0677">Repeat</keyword>
<feature type="domain" description="ABC transporter" evidence="7">
    <location>
        <begin position="320"/>
        <end position="538"/>
    </location>
</feature>
<evidence type="ECO:0000256" key="1">
    <source>
        <dbReference type="ARBA" id="ARBA00022737"/>
    </source>
</evidence>
<dbReference type="InterPro" id="IPR003593">
    <property type="entry name" value="AAA+_ATPase"/>
</dbReference>
<dbReference type="Proteomes" id="UP000502756">
    <property type="component" value="Chromosome"/>
</dbReference>
<evidence type="ECO:0000256" key="3">
    <source>
        <dbReference type="ARBA" id="ARBA00022840"/>
    </source>
</evidence>
<dbReference type="FunFam" id="3.40.50.300:FF:000011">
    <property type="entry name" value="Putative ABC transporter ATP-binding component"/>
    <property type="match status" value="1"/>
</dbReference>
<proteinExistence type="inferred from homology"/>
<dbReference type="KEGG" id="stae:HNV11_08040"/>
<evidence type="ECO:0000259" key="7">
    <source>
        <dbReference type="PROSITE" id="PS50893"/>
    </source>
</evidence>
<protein>
    <recommendedName>
        <fullName evidence="5">Probable ATP-binding protein YbiT</fullName>
    </recommendedName>
</protein>
<dbReference type="SMART" id="SM00382">
    <property type="entry name" value="AAA"/>
    <property type="match status" value="2"/>
</dbReference>
<dbReference type="InterPro" id="IPR051309">
    <property type="entry name" value="ABCF_ATPase"/>
</dbReference>
<accession>A0A6M5Y675</accession>
<evidence type="ECO:0000313" key="9">
    <source>
        <dbReference type="Proteomes" id="UP000502756"/>
    </source>
</evidence>
<evidence type="ECO:0000256" key="2">
    <source>
        <dbReference type="ARBA" id="ARBA00022741"/>
    </source>
</evidence>
<evidence type="ECO:0000256" key="4">
    <source>
        <dbReference type="ARBA" id="ARBA00061551"/>
    </source>
</evidence>
<organism evidence="8 9">
    <name type="scientific">Spirosoma taeanense</name>
    <dbReference type="NCBI Taxonomy" id="2735870"/>
    <lineage>
        <taxon>Bacteria</taxon>
        <taxon>Pseudomonadati</taxon>
        <taxon>Bacteroidota</taxon>
        <taxon>Cytophagia</taxon>
        <taxon>Cytophagales</taxon>
        <taxon>Cytophagaceae</taxon>
        <taxon>Spirosoma</taxon>
    </lineage>
</organism>
<dbReference type="EMBL" id="CP053435">
    <property type="protein sequence ID" value="QJW89335.1"/>
    <property type="molecule type" value="Genomic_DNA"/>
</dbReference>
<keyword evidence="6" id="KW-0175">Coiled coil</keyword>
<dbReference type="PROSITE" id="PS50893">
    <property type="entry name" value="ABC_TRANSPORTER_2"/>
    <property type="match status" value="2"/>
</dbReference>
<dbReference type="AlphaFoldDB" id="A0A6M5Y675"/>
<dbReference type="InterPro" id="IPR032781">
    <property type="entry name" value="ABC_tran_Xtn"/>
</dbReference>
<dbReference type="Pfam" id="PF12848">
    <property type="entry name" value="ABC_tran_Xtn"/>
    <property type="match status" value="1"/>
</dbReference>
<gene>
    <name evidence="8" type="ORF">HNV11_08040</name>
</gene>
<sequence length="543" mass="61313">MINVSNVSLRYGKRVLFDDVTIKFTSGNCYGVIGANGAGKSTFLKILSGEIEPQTGSVTMTPGERMSVLNQNQSAYDEYPVLQTVIMGNKRLYDIMQEKDALYAKADFTDADGEKAAELESEFAEMNGWDAESDAASLLSGLGIKEDMHYSLMSDLNGSEKVRVLLAQALFGNPDVLLLDEPTNNLDVESVIWLENFLANFNNTVIVVSHDRHFLDQVCTQIVDVDFSKVKLFAGNYSFWYESSQLALKQRQDQNKKTEDKRKELEEFIRRFSANASKSKQATSRAKLLEKLTIDDIQPSSRKYPYVNFKPEREPGDQILTVENLTYTAEDGTRLFENLSFTVNKQDKIFLYSRDGLAVSALMDILAGERKADSGTFRWGITITMSYFPTDAEKEKFFQTDLNLVDWLRQYSEEKDESFIRGFLGRMLFSGEESLKKASVLSGGEKVRCMLSKMMLSGANVLMLDEPTNHLDLESIESLNNGLIDFKGPILFTSHDHQFVQTIANRIIEITPAGILDKLMTYDEYLTDERVKAQRGELYEAVA</sequence>
<dbReference type="GO" id="GO:0016887">
    <property type="term" value="F:ATP hydrolysis activity"/>
    <property type="evidence" value="ECO:0007669"/>
    <property type="project" value="InterPro"/>
</dbReference>
<dbReference type="InterPro" id="IPR003439">
    <property type="entry name" value="ABC_transporter-like_ATP-bd"/>
</dbReference>
<feature type="coiled-coil region" evidence="6">
    <location>
        <begin position="248"/>
        <end position="275"/>
    </location>
</feature>
<name>A0A6M5Y675_9BACT</name>
<keyword evidence="3 8" id="KW-0067">ATP-binding</keyword>
<keyword evidence="2" id="KW-0547">Nucleotide-binding</keyword>
<dbReference type="CDD" id="cd03221">
    <property type="entry name" value="ABCF_EF-3"/>
    <property type="match status" value="2"/>
</dbReference>
<dbReference type="PANTHER" id="PTHR42855:SF2">
    <property type="entry name" value="DRUG RESISTANCE ABC TRANSPORTER,ATP-BINDING PROTEIN"/>
    <property type="match status" value="1"/>
</dbReference>
<evidence type="ECO:0000256" key="5">
    <source>
        <dbReference type="ARBA" id="ARBA00074044"/>
    </source>
</evidence>